<reference evidence="11 12" key="1">
    <citation type="journal article" date="2011" name="Nature">
        <title>Genome sequencing reveals insights into physiology and longevity of the naked mole rat.</title>
        <authorList>
            <person name="Kim E.B."/>
            <person name="Fang X."/>
            <person name="Fushan A.A."/>
            <person name="Huang Z."/>
            <person name="Lobanov A.V."/>
            <person name="Han L."/>
            <person name="Marino S.M."/>
            <person name="Sun X."/>
            <person name="Turanov A.A."/>
            <person name="Yang P."/>
            <person name="Yim S.H."/>
            <person name="Zhao X."/>
            <person name="Kasaikina M.V."/>
            <person name="Stoletzki N."/>
            <person name="Peng C."/>
            <person name="Polak P."/>
            <person name="Xiong Z."/>
            <person name="Kiezun A."/>
            <person name="Zhu Y."/>
            <person name="Chen Y."/>
            <person name="Kryukov G.V."/>
            <person name="Zhang Q."/>
            <person name="Peshkin L."/>
            <person name="Yang L."/>
            <person name="Bronson R.T."/>
            <person name="Buffenstein R."/>
            <person name="Wang B."/>
            <person name="Han C."/>
            <person name="Li Q."/>
            <person name="Chen L."/>
            <person name="Zhao W."/>
            <person name="Sunyaev S.R."/>
            <person name="Park T.J."/>
            <person name="Zhang G."/>
            <person name="Wang J."/>
            <person name="Gladyshev V.N."/>
        </authorList>
    </citation>
    <scope>NUCLEOTIDE SEQUENCE [LARGE SCALE GENOMIC DNA]</scope>
</reference>
<dbReference type="InterPro" id="IPR001254">
    <property type="entry name" value="Trypsin_dom"/>
</dbReference>
<dbReference type="PANTHER" id="PTHR24264:SF65">
    <property type="entry name" value="SRCR DOMAIN-CONTAINING PROTEIN"/>
    <property type="match status" value="1"/>
</dbReference>
<keyword evidence="4 8" id="KW-0378">Hydrolase</keyword>
<dbReference type="InterPro" id="IPR009003">
    <property type="entry name" value="Peptidase_S1_PA"/>
</dbReference>
<dbReference type="FunFam" id="2.40.10.10:FF:000002">
    <property type="entry name" value="Transmembrane protease serine"/>
    <property type="match status" value="1"/>
</dbReference>
<keyword evidence="6" id="KW-1015">Disulfide bond</keyword>
<keyword evidence="3 8" id="KW-0645">Protease</keyword>
<comment type="similarity">
    <text evidence="7">Belongs to the peptidase S1 family. CLIP subfamily.</text>
</comment>
<dbReference type="STRING" id="10181.G5BTD6"/>
<dbReference type="AlphaFoldDB" id="G5BTD6"/>
<dbReference type="InterPro" id="IPR018114">
    <property type="entry name" value="TRYPSIN_HIS"/>
</dbReference>
<dbReference type="PROSITE" id="PS50240">
    <property type="entry name" value="TRYPSIN_DOM"/>
    <property type="match status" value="1"/>
</dbReference>
<dbReference type="EMBL" id="JH171743">
    <property type="protein sequence ID" value="EHB12500.1"/>
    <property type="molecule type" value="Genomic_DNA"/>
</dbReference>
<dbReference type="InParanoid" id="G5BTD6"/>
<dbReference type="GO" id="GO:0004252">
    <property type="term" value="F:serine-type endopeptidase activity"/>
    <property type="evidence" value="ECO:0007669"/>
    <property type="project" value="InterPro"/>
</dbReference>
<dbReference type="PROSITE" id="PS00134">
    <property type="entry name" value="TRYPSIN_HIS"/>
    <property type="match status" value="1"/>
</dbReference>
<evidence type="ECO:0000256" key="6">
    <source>
        <dbReference type="ARBA" id="ARBA00023157"/>
    </source>
</evidence>
<dbReference type="PANTHER" id="PTHR24264">
    <property type="entry name" value="TRYPSIN-RELATED"/>
    <property type="match status" value="1"/>
</dbReference>
<dbReference type="SUPFAM" id="SSF50494">
    <property type="entry name" value="Trypsin-like serine proteases"/>
    <property type="match status" value="1"/>
</dbReference>
<evidence type="ECO:0000256" key="4">
    <source>
        <dbReference type="ARBA" id="ARBA00022801"/>
    </source>
</evidence>
<evidence type="ECO:0000256" key="1">
    <source>
        <dbReference type="ARBA" id="ARBA00004613"/>
    </source>
</evidence>
<evidence type="ECO:0000256" key="2">
    <source>
        <dbReference type="ARBA" id="ARBA00022525"/>
    </source>
</evidence>
<dbReference type="FunFam" id="2.40.10.10:FF:000068">
    <property type="entry name" value="transmembrane protease serine 2"/>
    <property type="match status" value="1"/>
</dbReference>
<sequence length="296" mass="32540">MLPPLAAVCGLPKISRKQIARIFNGHPAEKGTTPWIAMLSHPTDVPFCGGTLLGLDWIVTAAHCLHHPVDPEDPRLHPSHLLHPSDFKIIMGKHWRLRSDADEQHLRVKQVILHPLYNPSTFENDVALLELLESPVLNNFVMPVCLPEEPSQEGAVVIVSGWGKQAVSEPKSTVDPGQFQDSEEQGSSARLGTNASVVFQIEIPIVEHRTCKEAYAPLKKKVTEDMICAGEKEGGKDACAGDSGGPMVTLDRERGRWHLVGTVSWGEGCGQKDRYGVYSDIYHNKGWIQKVTGVTN</sequence>
<name>G5BTD6_HETGA</name>
<evidence type="ECO:0000256" key="5">
    <source>
        <dbReference type="ARBA" id="ARBA00022825"/>
    </source>
</evidence>
<feature type="domain" description="Peptidase S1" evidence="10">
    <location>
        <begin position="22"/>
        <end position="293"/>
    </location>
</feature>
<dbReference type="PROSITE" id="PS00135">
    <property type="entry name" value="TRYPSIN_SER"/>
    <property type="match status" value="1"/>
</dbReference>
<dbReference type="PRINTS" id="PR00722">
    <property type="entry name" value="CHYMOTRYPSIN"/>
</dbReference>
<accession>G5BTD6</accession>
<evidence type="ECO:0000256" key="8">
    <source>
        <dbReference type="RuleBase" id="RU363034"/>
    </source>
</evidence>
<organism evidence="11 12">
    <name type="scientific">Heterocephalus glaber</name>
    <name type="common">Naked mole rat</name>
    <dbReference type="NCBI Taxonomy" id="10181"/>
    <lineage>
        <taxon>Eukaryota</taxon>
        <taxon>Metazoa</taxon>
        <taxon>Chordata</taxon>
        <taxon>Craniata</taxon>
        <taxon>Vertebrata</taxon>
        <taxon>Euteleostomi</taxon>
        <taxon>Mammalia</taxon>
        <taxon>Eutheria</taxon>
        <taxon>Euarchontoglires</taxon>
        <taxon>Glires</taxon>
        <taxon>Rodentia</taxon>
        <taxon>Hystricomorpha</taxon>
        <taxon>Bathyergidae</taxon>
        <taxon>Heterocephalus</taxon>
    </lineage>
</organism>
<keyword evidence="5 8" id="KW-0720">Serine protease</keyword>
<dbReference type="CDD" id="cd00190">
    <property type="entry name" value="Tryp_SPc"/>
    <property type="match status" value="1"/>
</dbReference>
<proteinExistence type="inferred from homology"/>
<evidence type="ECO:0000313" key="12">
    <source>
        <dbReference type="Proteomes" id="UP000006813"/>
    </source>
</evidence>
<dbReference type="GO" id="GO:0006508">
    <property type="term" value="P:proteolysis"/>
    <property type="evidence" value="ECO:0007669"/>
    <property type="project" value="UniProtKB-KW"/>
</dbReference>
<evidence type="ECO:0000256" key="9">
    <source>
        <dbReference type="SAM" id="MobiDB-lite"/>
    </source>
</evidence>
<dbReference type="InterPro" id="IPR043504">
    <property type="entry name" value="Peptidase_S1_PA_chymotrypsin"/>
</dbReference>
<dbReference type="SMART" id="SM00020">
    <property type="entry name" value="Tryp_SPc"/>
    <property type="match status" value="1"/>
</dbReference>
<evidence type="ECO:0000256" key="7">
    <source>
        <dbReference type="ARBA" id="ARBA00024195"/>
    </source>
</evidence>
<gene>
    <name evidence="11" type="ORF">GW7_17193</name>
</gene>
<feature type="region of interest" description="Disordered" evidence="9">
    <location>
        <begin position="168"/>
        <end position="188"/>
    </location>
</feature>
<evidence type="ECO:0000256" key="3">
    <source>
        <dbReference type="ARBA" id="ARBA00022670"/>
    </source>
</evidence>
<dbReference type="InterPro" id="IPR001314">
    <property type="entry name" value="Peptidase_S1A"/>
</dbReference>
<keyword evidence="2" id="KW-0964">Secreted</keyword>
<dbReference type="InterPro" id="IPR050127">
    <property type="entry name" value="Serine_Proteases_S1"/>
</dbReference>
<comment type="subcellular location">
    <subcellularLocation>
        <location evidence="1">Secreted</location>
    </subcellularLocation>
</comment>
<dbReference type="GO" id="GO:0005615">
    <property type="term" value="C:extracellular space"/>
    <property type="evidence" value="ECO:0007669"/>
    <property type="project" value="TreeGrafter"/>
</dbReference>
<dbReference type="Gene3D" id="2.40.10.10">
    <property type="entry name" value="Trypsin-like serine proteases"/>
    <property type="match status" value="1"/>
</dbReference>
<dbReference type="InterPro" id="IPR033116">
    <property type="entry name" value="TRYPSIN_SER"/>
</dbReference>
<evidence type="ECO:0000259" key="10">
    <source>
        <dbReference type="PROSITE" id="PS50240"/>
    </source>
</evidence>
<dbReference type="Pfam" id="PF00089">
    <property type="entry name" value="Trypsin"/>
    <property type="match status" value="2"/>
</dbReference>
<dbReference type="MEROPS" id="S01.198"/>
<evidence type="ECO:0000313" key="11">
    <source>
        <dbReference type="EMBL" id="EHB12500.1"/>
    </source>
</evidence>
<dbReference type="Proteomes" id="UP000006813">
    <property type="component" value="Unassembled WGS sequence"/>
</dbReference>
<protein>
    <submittedName>
        <fullName evidence="11">Mannan-binding lectin serine protease 1</fullName>
    </submittedName>
</protein>